<dbReference type="EMBL" id="JACHJD010000022">
    <property type="protein sequence ID" value="MBB5108994.1"/>
    <property type="molecule type" value="Genomic_DNA"/>
</dbReference>
<reference evidence="2 3" key="1">
    <citation type="submission" date="2020-08" db="EMBL/GenBank/DDBJ databases">
        <title>Genomic Encyclopedia of Type Strains, Phase III (KMG-III): the genomes of soil and plant-associated and newly described type strains.</title>
        <authorList>
            <person name="Whitman W."/>
        </authorList>
    </citation>
    <scope>NUCLEOTIDE SEQUENCE [LARGE SCALE GENOMIC DNA]</scope>
    <source>
        <strain evidence="2 3">CECT 3146</strain>
    </source>
</reference>
<feature type="region of interest" description="Disordered" evidence="1">
    <location>
        <begin position="1"/>
        <end position="30"/>
    </location>
</feature>
<dbReference type="Proteomes" id="UP000549009">
    <property type="component" value="Unassembled WGS sequence"/>
</dbReference>
<dbReference type="AlphaFoldDB" id="A0A7W8B263"/>
<evidence type="ECO:0000313" key="2">
    <source>
        <dbReference type="EMBL" id="MBB5108994.1"/>
    </source>
</evidence>
<comment type="caution">
    <text evidence="2">The sequence shown here is derived from an EMBL/GenBank/DDBJ whole genome shotgun (WGS) entry which is preliminary data.</text>
</comment>
<evidence type="ECO:0000313" key="3">
    <source>
        <dbReference type="Proteomes" id="UP000549009"/>
    </source>
</evidence>
<protein>
    <recommendedName>
        <fullName evidence="4">DUF742 domain-containing protein</fullName>
    </recommendedName>
</protein>
<organism evidence="2 3">
    <name type="scientific">Streptomyces spectabilis</name>
    <dbReference type="NCBI Taxonomy" id="68270"/>
    <lineage>
        <taxon>Bacteria</taxon>
        <taxon>Bacillati</taxon>
        <taxon>Actinomycetota</taxon>
        <taxon>Actinomycetes</taxon>
        <taxon>Kitasatosporales</taxon>
        <taxon>Streptomycetaceae</taxon>
        <taxon>Streptomyces</taxon>
    </lineage>
</organism>
<dbReference type="PANTHER" id="PTHR36221">
    <property type="entry name" value="DUF742 DOMAIN-CONTAINING PROTEIN"/>
    <property type="match status" value="1"/>
</dbReference>
<accession>A0A7W8B263</accession>
<gene>
    <name evidence="2" type="ORF">FHS40_008120</name>
</gene>
<dbReference type="PANTHER" id="PTHR36221:SF1">
    <property type="entry name" value="DUF742 DOMAIN-CONTAINING PROTEIN"/>
    <property type="match status" value="1"/>
</dbReference>
<keyword evidence="3" id="KW-1185">Reference proteome</keyword>
<evidence type="ECO:0000256" key="1">
    <source>
        <dbReference type="SAM" id="MobiDB-lite"/>
    </source>
</evidence>
<dbReference type="RefSeq" id="WP_184925981.1">
    <property type="nucleotide sequence ID" value="NZ_BMSQ01000025.1"/>
</dbReference>
<dbReference type="Pfam" id="PF05331">
    <property type="entry name" value="DUF742"/>
    <property type="match status" value="1"/>
</dbReference>
<sequence length="124" mass="13236">MPEACSPTGGSGENRLRPYTLTNGRTTPSRPLQMDTLLIARPAPPGAALTAEKEAIRMWCATWRPLAEVAALLDQPLLTVMVLTADLIEAGALQVDDQPPCDRLGPRPSRDVLEAALAGLQNLP</sequence>
<evidence type="ECO:0008006" key="4">
    <source>
        <dbReference type="Google" id="ProtNLM"/>
    </source>
</evidence>
<feature type="compositionally biased region" description="Polar residues" evidence="1">
    <location>
        <begin position="20"/>
        <end position="30"/>
    </location>
</feature>
<proteinExistence type="predicted"/>
<dbReference type="InterPro" id="IPR007995">
    <property type="entry name" value="DUF742"/>
</dbReference>
<name>A0A7W8B263_STRST</name>